<comment type="similarity">
    <text evidence="2 10">Belongs to the purine nucleoside phosphorylase YfiH/LACC1 family.</text>
</comment>
<keyword evidence="5" id="KW-0378">Hydrolase</keyword>
<evidence type="ECO:0000313" key="11">
    <source>
        <dbReference type="EMBL" id="EAW30977.1"/>
    </source>
</evidence>
<dbReference type="NCBIfam" id="TIGR00726">
    <property type="entry name" value="peptidoglycan editing factor PgeF"/>
    <property type="match status" value="1"/>
</dbReference>
<dbReference type="InterPro" id="IPR038371">
    <property type="entry name" value="Cu_polyphenol_OxRdtase_sf"/>
</dbReference>
<protein>
    <recommendedName>
        <fullName evidence="10">Purine nucleoside phosphorylase</fullName>
    </recommendedName>
</protein>
<evidence type="ECO:0000256" key="5">
    <source>
        <dbReference type="ARBA" id="ARBA00022801"/>
    </source>
</evidence>
<evidence type="ECO:0000256" key="9">
    <source>
        <dbReference type="ARBA" id="ARBA00049893"/>
    </source>
</evidence>
<dbReference type="Proteomes" id="UP000004931">
    <property type="component" value="Unassembled WGS sequence"/>
</dbReference>
<dbReference type="Pfam" id="PF02578">
    <property type="entry name" value="Cu-oxidase_4"/>
    <property type="match status" value="1"/>
</dbReference>
<comment type="caution">
    <text evidence="11">The sequence shown here is derived from an EMBL/GenBank/DDBJ whole genome shotgun (WGS) entry which is preliminary data.</text>
</comment>
<dbReference type="STRING" id="247633.GP2143_10282"/>
<dbReference type="OrthoDB" id="4279at2"/>
<dbReference type="GO" id="GO:0016787">
    <property type="term" value="F:hydrolase activity"/>
    <property type="evidence" value="ECO:0007669"/>
    <property type="project" value="UniProtKB-KW"/>
</dbReference>
<dbReference type="PANTHER" id="PTHR30616:SF2">
    <property type="entry name" value="PURINE NUCLEOSIDE PHOSPHORYLASE LACC1"/>
    <property type="match status" value="1"/>
</dbReference>
<evidence type="ECO:0000313" key="12">
    <source>
        <dbReference type="Proteomes" id="UP000004931"/>
    </source>
</evidence>
<dbReference type="PANTHER" id="PTHR30616">
    <property type="entry name" value="UNCHARACTERIZED PROTEIN YFIH"/>
    <property type="match status" value="1"/>
</dbReference>
<dbReference type="EMBL" id="AAVT01000005">
    <property type="protein sequence ID" value="EAW30977.1"/>
    <property type="molecule type" value="Genomic_DNA"/>
</dbReference>
<accession>A0YDU3</accession>
<reference evidence="11 12" key="1">
    <citation type="journal article" date="2010" name="J. Bacteriol.">
        <title>Genome sequence of the oligotrophic marine Gammaproteobacterium HTCC2143, isolated from the Oregon Coast.</title>
        <authorList>
            <person name="Oh H.M."/>
            <person name="Kang I."/>
            <person name="Ferriera S."/>
            <person name="Giovannoni S.J."/>
            <person name="Cho J.C."/>
        </authorList>
    </citation>
    <scope>NUCLEOTIDE SEQUENCE [LARGE SCALE GENOMIC DNA]</scope>
    <source>
        <strain evidence="11 12">HTCC2143</strain>
    </source>
</reference>
<comment type="catalytic activity">
    <reaction evidence="8">
        <text>adenosine + phosphate = alpha-D-ribose 1-phosphate + adenine</text>
        <dbReference type="Rhea" id="RHEA:27642"/>
        <dbReference type="ChEBI" id="CHEBI:16335"/>
        <dbReference type="ChEBI" id="CHEBI:16708"/>
        <dbReference type="ChEBI" id="CHEBI:43474"/>
        <dbReference type="ChEBI" id="CHEBI:57720"/>
        <dbReference type="EC" id="2.4.2.1"/>
    </reaction>
    <physiologicalReaction direction="left-to-right" evidence="8">
        <dbReference type="Rhea" id="RHEA:27643"/>
    </physiologicalReaction>
</comment>
<organism evidence="11 12">
    <name type="scientific">marine gamma proteobacterium HTCC2143</name>
    <dbReference type="NCBI Taxonomy" id="247633"/>
    <lineage>
        <taxon>Bacteria</taxon>
        <taxon>Pseudomonadati</taxon>
        <taxon>Pseudomonadota</taxon>
        <taxon>Gammaproteobacteria</taxon>
        <taxon>Cellvibrionales</taxon>
        <taxon>Spongiibacteraceae</taxon>
        <taxon>BD1-7 clade</taxon>
    </lineage>
</organism>
<evidence type="ECO:0000256" key="7">
    <source>
        <dbReference type="ARBA" id="ARBA00047989"/>
    </source>
</evidence>
<dbReference type="eggNOG" id="COG1496">
    <property type="taxonomic scope" value="Bacteria"/>
</dbReference>
<keyword evidence="6" id="KW-0862">Zinc</keyword>
<name>A0YDU3_9GAMM</name>
<proteinExistence type="inferred from homology"/>
<evidence type="ECO:0000256" key="1">
    <source>
        <dbReference type="ARBA" id="ARBA00000553"/>
    </source>
</evidence>
<evidence type="ECO:0000256" key="4">
    <source>
        <dbReference type="ARBA" id="ARBA00022723"/>
    </source>
</evidence>
<dbReference type="GO" id="GO:0017061">
    <property type="term" value="F:S-methyl-5-thioadenosine phosphorylase activity"/>
    <property type="evidence" value="ECO:0007669"/>
    <property type="project" value="UniProtKB-EC"/>
</dbReference>
<comment type="catalytic activity">
    <reaction evidence="7">
        <text>adenosine + H2O + H(+) = inosine + NH4(+)</text>
        <dbReference type="Rhea" id="RHEA:24408"/>
        <dbReference type="ChEBI" id="CHEBI:15377"/>
        <dbReference type="ChEBI" id="CHEBI:15378"/>
        <dbReference type="ChEBI" id="CHEBI:16335"/>
        <dbReference type="ChEBI" id="CHEBI:17596"/>
        <dbReference type="ChEBI" id="CHEBI:28938"/>
        <dbReference type="EC" id="3.5.4.4"/>
    </reaction>
    <physiologicalReaction direction="left-to-right" evidence="7">
        <dbReference type="Rhea" id="RHEA:24409"/>
    </physiologicalReaction>
</comment>
<keyword evidence="12" id="KW-1185">Reference proteome</keyword>
<keyword evidence="4" id="KW-0479">Metal-binding</keyword>
<dbReference type="CDD" id="cd16833">
    <property type="entry name" value="YfiH"/>
    <property type="match status" value="1"/>
</dbReference>
<evidence type="ECO:0000256" key="8">
    <source>
        <dbReference type="ARBA" id="ARBA00048968"/>
    </source>
</evidence>
<sequence>MGAGYSLSPYEQFNLATHVGDDPTIVAANRDLLSQSCSGLDQMQWLNQIHGTRIVTAGEEYLPAADGCITRASGFACTVMTADCLPLLLCDRYGQQVAAVHAGWRGLAAGVVEAAVAQFDAIADDIRVWMGPAIGPSFFEVGEDVRQTFLDAASATEKRNIALAFTEHESKKNHFFADLYQIARTRLEAISVTKIYGGEFCTYADGSRFYSYRRDGVTGRMVTMIYKKKSL</sequence>
<evidence type="ECO:0000256" key="6">
    <source>
        <dbReference type="ARBA" id="ARBA00022833"/>
    </source>
</evidence>
<gene>
    <name evidence="11" type="ORF">GP2143_10282</name>
</gene>
<evidence type="ECO:0000256" key="10">
    <source>
        <dbReference type="RuleBase" id="RU361274"/>
    </source>
</evidence>
<dbReference type="SUPFAM" id="SSF64438">
    <property type="entry name" value="CNF1/YfiH-like putative cysteine hydrolases"/>
    <property type="match status" value="1"/>
</dbReference>
<dbReference type="InterPro" id="IPR003730">
    <property type="entry name" value="Cu_polyphenol_OxRdtase"/>
</dbReference>
<comment type="catalytic activity">
    <reaction evidence="1">
        <text>inosine + phosphate = alpha-D-ribose 1-phosphate + hypoxanthine</text>
        <dbReference type="Rhea" id="RHEA:27646"/>
        <dbReference type="ChEBI" id="CHEBI:17368"/>
        <dbReference type="ChEBI" id="CHEBI:17596"/>
        <dbReference type="ChEBI" id="CHEBI:43474"/>
        <dbReference type="ChEBI" id="CHEBI:57720"/>
        <dbReference type="EC" id="2.4.2.1"/>
    </reaction>
    <physiologicalReaction direction="left-to-right" evidence="1">
        <dbReference type="Rhea" id="RHEA:27647"/>
    </physiologicalReaction>
</comment>
<keyword evidence="3" id="KW-0808">Transferase</keyword>
<comment type="catalytic activity">
    <reaction evidence="9">
        <text>S-methyl-5'-thioadenosine + phosphate = 5-(methylsulfanyl)-alpha-D-ribose 1-phosphate + adenine</text>
        <dbReference type="Rhea" id="RHEA:11852"/>
        <dbReference type="ChEBI" id="CHEBI:16708"/>
        <dbReference type="ChEBI" id="CHEBI:17509"/>
        <dbReference type="ChEBI" id="CHEBI:43474"/>
        <dbReference type="ChEBI" id="CHEBI:58533"/>
        <dbReference type="EC" id="2.4.2.28"/>
    </reaction>
    <physiologicalReaction direction="left-to-right" evidence="9">
        <dbReference type="Rhea" id="RHEA:11853"/>
    </physiologicalReaction>
</comment>
<evidence type="ECO:0000256" key="3">
    <source>
        <dbReference type="ARBA" id="ARBA00022679"/>
    </source>
</evidence>
<dbReference type="InterPro" id="IPR011324">
    <property type="entry name" value="Cytotoxic_necrot_fac-like_cat"/>
</dbReference>
<dbReference type="AlphaFoldDB" id="A0YDU3"/>
<dbReference type="Gene3D" id="3.60.140.10">
    <property type="entry name" value="CNF1/YfiH-like putative cysteine hydrolases"/>
    <property type="match status" value="1"/>
</dbReference>
<evidence type="ECO:0000256" key="2">
    <source>
        <dbReference type="ARBA" id="ARBA00007353"/>
    </source>
</evidence>
<dbReference type="GO" id="GO:0005507">
    <property type="term" value="F:copper ion binding"/>
    <property type="evidence" value="ECO:0007669"/>
    <property type="project" value="TreeGrafter"/>
</dbReference>